<feature type="non-terminal residue" evidence="1">
    <location>
        <position position="404"/>
    </location>
</feature>
<dbReference type="VEuPathDB" id="FungiDB:H257_08620"/>
<evidence type="ECO:0000313" key="1">
    <source>
        <dbReference type="EMBL" id="RHX99888.1"/>
    </source>
</evidence>
<proteinExistence type="predicted"/>
<reference evidence="1 2" key="1">
    <citation type="submission" date="2018-08" db="EMBL/GenBank/DDBJ databases">
        <title>Aphanomyces genome sequencing and annotation.</title>
        <authorList>
            <person name="Minardi D."/>
            <person name="Oidtmann B."/>
            <person name="Van Der Giezen M."/>
            <person name="Studholme D.J."/>
        </authorList>
    </citation>
    <scope>NUCLEOTIDE SEQUENCE [LARGE SCALE GENOMIC DNA]</scope>
    <source>
        <strain evidence="1 2">Kv</strain>
    </source>
</reference>
<gene>
    <name evidence="1" type="ORF">DYB36_012827</name>
</gene>
<comment type="caution">
    <text evidence="1">The sequence shown here is derived from an EMBL/GenBank/DDBJ whole genome shotgun (WGS) entry which is preliminary data.</text>
</comment>
<dbReference type="EMBL" id="QUSZ01008832">
    <property type="protein sequence ID" value="RHX99888.1"/>
    <property type="molecule type" value="Genomic_DNA"/>
</dbReference>
<dbReference type="Proteomes" id="UP000265427">
    <property type="component" value="Unassembled WGS sequence"/>
</dbReference>
<dbReference type="AlphaFoldDB" id="A0A397A2G7"/>
<accession>A0A397A2G7</accession>
<sequence>MACRGPTTKPSVGILPIPKLVVAALTMASTETHAANFDMAVDVLVRMVENRYVLHDVDMNDMTVKLVSCVDCRAFGRAAAAAPPLSPRQPRLRAHTDSHVLIADMMDEEQTADAVSGRSTKTVLTQYLTRGVELLLLLASYQSRVSPAVLHRVLLTFVSVLDFEPTIATASVSPTMLKRTKSAMQVLPLACFHRVCKPLDDNNGPRVHSVEIISCLCLALVWNFLHVLPPSLDDDNNDKVNSNDDNVVQSDDLVVALALQALCRPASKFMASLALQVLMQCFSQSKLTRRDHLARAILPTLLHAHKSVLVDTAVDFIQTHLHHLPLPPSNTVAALNGPSTCHPSTKMSWYHRGSILTLCTTDRDAVITVRYATITHTWTLPSNDPMQLMTTVFRLDPLALDSPS</sequence>
<organism evidence="1 2">
    <name type="scientific">Aphanomyces astaci</name>
    <name type="common">Crayfish plague agent</name>
    <dbReference type="NCBI Taxonomy" id="112090"/>
    <lineage>
        <taxon>Eukaryota</taxon>
        <taxon>Sar</taxon>
        <taxon>Stramenopiles</taxon>
        <taxon>Oomycota</taxon>
        <taxon>Saprolegniomycetes</taxon>
        <taxon>Saprolegniales</taxon>
        <taxon>Verrucalvaceae</taxon>
        <taxon>Aphanomyces</taxon>
    </lineage>
</organism>
<name>A0A397A2G7_APHAT</name>
<protein>
    <submittedName>
        <fullName evidence="1">Uncharacterized protein</fullName>
    </submittedName>
</protein>
<evidence type="ECO:0000313" key="2">
    <source>
        <dbReference type="Proteomes" id="UP000265427"/>
    </source>
</evidence>